<keyword evidence="2" id="KW-0132">Cell division</keyword>
<reference evidence="2 3" key="1">
    <citation type="journal article" date="2015" name="Genome Announc.">
        <title>Draft Genome Sequence of Clostridium tyrobutyricum Strain DIVETGP, Isolated from Cow's Milk for Grana Padano Production.</title>
        <authorList>
            <person name="Soggiu A."/>
            <person name="Piras C."/>
            <person name="Gaiarsa S."/>
            <person name="Sassera D."/>
            <person name="Roncada P."/>
            <person name="Bendixen E."/>
            <person name="Brasca M."/>
            <person name="Bonizzi L."/>
        </authorList>
    </citation>
    <scope>NUCLEOTIDE SEQUENCE [LARGE SCALE GENOMIC DNA]</scope>
    <source>
        <strain evidence="2 3">DIVETGP</strain>
    </source>
</reference>
<sequence>MKVKFKAKNIIVMLLVLYAGYIFVNQQITIRNIKKQISNKNLEEQRVKQKSIKLQEEVNMSTSSMYIEKLAREKLGFIKQGETPVINTKN</sequence>
<evidence type="ECO:0000313" key="2">
    <source>
        <dbReference type="EMBL" id="CDL91622.1"/>
    </source>
</evidence>
<protein>
    <submittedName>
        <fullName evidence="2">Cell division protein DivIC (FtsB), stabilizes FtsL against RasP cleavage</fullName>
    </submittedName>
</protein>
<keyword evidence="1" id="KW-1133">Transmembrane helix</keyword>
<dbReference type="Pfam" id="PF04977">
    <property type="entry name" value="DivIC"/>
    <property type="match status" value="1"/>
</dbReference>
<accession>W6NHT6</accession>
<feature type="transmembrane region" description="Helical" evidence="1">
    <location>
        <begin position="7"/>
        <end position="24"/>
    </location>
</feature>
<dbReference type="EMBL" id="CBXI010000029">
    <property type="protein sequence ID" value="CDL91622.1"/>
    <property type="molecule type" value="Genomic_DNA"/>
</dbReference>
<keyword evidence="3" id="KW-1185">Reference proteome</keyword>
<dbReference type="AlphaFoldDB" id="W6NHT6"/>
<evidence type="ECO:0000256" key="1">
    <source>
        <dbReference type="SAM" id="Phobius"/>
    </source>
</evidence>
<keyword evidence="2" id="KW-0131">Cell cycle</keyword>
<gene>
    <name evidence="2" type="ORF">CTDIVETGP_1692</name>
</gene>
<dbReference type="GeneID" id="29418321"/>
<keyword evidence="1" id="KW-0812">Transmembrane</keyword>
<dbReference type="Proteomes" id="UP000019482">
    <property type="component" value="Unassembled WGS sequence"/>
</dbReference>
<keyword evidence="1" id="KW-0472">Membrane</keyword>
<evidence type="ECO:0000313" key="3">
    <source>
        <dbReference type="Proteomes" id="UP000019482"/>
    </source>
</evidence>
<organism evidence="2 3">
    <name type="scientific">Clostridium tyrobutyricum DIVETGP</name>
    <dbReference type="NCBI Taxonomy" id="1408889"/>
    <lineage>
        <taxon>Bacteria</taxon>
        <taxon>Bacillati</taxon>
        <taxon>Bacillota</taxon>
        <taxon>Clostridia</taxon>
        <taxon>Eubacteriales</taxon>
        <taxon>Clostridiaceae</taxon>
        <taxon>Clostridium</taxon>
    </lineage>
</organism>
<dbReference type="InterPro" id="IPR007060">
    <property type="entry name" value="FtsL/DivIC"/>
</dbReference>
<dbReference type="RefSeq" id="WP_023625339.1">
    <property type="nucleotide sequence ID" value="NZ_CBXI010000029.1"/>
</dbReference>
<dbReference type="GO" id="GO:0051301">
    <property type="term" value="P:cell division"/>
    <property type="evidence" value="ECO:0007669"/>
    <property type="project" value="UniProtKB-KW"/>
</dbReference>
<name>W6NHT6_CLOTY</name>
<comment type="caution">
    <text evidence="2">The sequence shown here is derived from an EMBL/GenBank/DDBJ whole genome shotgun (WGS) entry which is preliminary data.</text>
</comment>
<proteinExistence type="predicted"/>